<protein>
    <submittedName>
        <fullName evidence="1">Uncharacterized protein</fullName>
    </submittedName>
</protein>
<name>F0SW15_SYNGF</name>
<dbReference type="OrthoDB" id="2086106at2"/>
<reference evidence="2" key="2">
    <citation type="submission" date="2011-02" db="EMBL/GenBank/DDBJ databases">
        <title>The complete genome of Syntrophobotulus glycolicus DSM 8271.</title>
        <authorList>
            <person name="Lucas S."/>
            <person name="Copeland A."/>
            <person name="Lapidus A."/>
            <person name="Bruce D."/>
            <person name="Goodwin L."/>
            <person name="Pitluck S."/>
            <person name="Kyrpides N."/>
            <person name="Mavromatis K."/>
            <person name="Pagani I."/>
            <person name="Ivanova N."/>
            <person name="Mikhailova N."/>
            <person name="Chertkov O."/>
            <person name="Held B."/>
            <person name="Detter J.C."/>
            <person name="Tapia R."/>
            <person name="Han C."/>
            <person name="Land M."/>
            <person name="Hauser L."/>
            <person name="Markowitz V."/>
            <person name="Cheng J.-F."/>
            <person name="Hugenholtz P."/>
            <person name="Woyke T."/>
            <person name="Wu D."/>
            <person name="Spring S."/>
            <person name="Schroeder M."/>
            <person name="Brambilla E."/>
            <person name="Klenk H.-P."/>
            <person name="Eisen J.A."/>
        </authorList>
    </citation>
    <scope>NUCLEOTIDE SEQUENCE [LARGE SCALE GENOMIC DNA]</scope>
    <source>
        <strain evidence="2">DSM 8271 / FlGlyR</strain>
    </source>
</reference>
<evidence type="ECO:0000313" key="1">
    <source>
        <dbReference type="EMBL" id="ADY56799.1"/>
    </source>
</evidence>
<accession>F0SW15</accession>
<dbReference type="Proteomes" id="UP000007488">
    <property type="component" value="Chromosome"/>
</dbReference>
<dbReference type="RefSeq" id="WP_013625664.1">
    <property type="nucleotide sequence ID" value="NC_015172.1"/>
</dbReference>
<dbReference type="AlphaFoldDB" id="F0SW15"/>
<dbReference type="STRING" id="645991.Sgly_2515"/>
<sequence>MKFPLDSIIDTKKKKAGVVVLCIVLIATVALGTRSDDRAPLWENSFYQSVSYDTDKKLLSFTIPETIPEGYRFYLHVSGRIFMDGSDGMSFHAFDEESLTCSWKAGKTYTYSVNSNGLDYCLLSYGLVDHNGNAQEPLHEIKILPAGTKTISPDQ</sequence>
<reference evidence="1 2" key="1">
    <citation type="journal article" date="2011" name="Stand. Genomic Sci.">
        <title>Complete genome sequence of Syntrophobotulus glycolicus type strain (FlGlyR).</title>
        <authorList>
            <person name="Han C."/>
            <person name="Mwirichia R."/>
            <person name="Chertkov O."/>
            <person name="Held B."/>
            <person name="Lapidus A."/>
            <person name="Nolan M."/>
            <person name="Lucas S."/>
            <person name="Hammon N."/>
            <person name="Deshpande S."/>
            <person name="Cheng J.F."/>
            <person name="Tapia R."/>
            <person name="Goodwin L."/>
            <person name="Pitluck S."/>
            <person name="Huntemann M."/>
            <person name="Liolios K."/>
            <person name="Ivanova N."/>
            <person name="Pagani I."/>
            <person name="Mavromatis K."/>
            <person name="Ovchinikova G."/>
            <person name="Pati A."/>
            <person name="Chen A."/>
            <person name="Palaniappan K."/>
            <person name="Land M."/>
            <person name="Hauser L."/>
            <person name="Brambilla E.M."/>
            <person name="Rohde M."/>
            <person name="Spring S."/>
            <person name="Sikorski J."/>
            <person name="Goker M."/>
            <person name="Woyke T."/>
            <person name="Bristow J."/>
            <person name="Eisen J.A."/>
            <person name="Markowitz V."/>
            <person name="Hugenholtz P."/>
            <person name="Kyrpides N.C."/>
            <person name="Klenk H.P."/>
            <person name="Detter J.C."/>
        </authorList>
    </citation>
    <scope>NUCLEOTIDE SEQUENCE [LARGE SCALE GENOMIC DNA]</scope>
    <source>
        <strain evidence="2">DSM 8271 / FlGlyR</strain>
    </source>
</reference>
<dbReference type="EMBL" id="CP002547">
    <property type="protein sequence ID" value="ADY56799.1"/>
    <property type="molecule type" value="Genomic_DNA"/>
</dbReference>
<dbReference type="HOGENOM" id="CLU_1694637_0_0_9"/>
<dbReference type="KEGG" id="sgy:Sgly_2515"/>
<proteinExistence type="predicted"/>
<evidence type="ECO:0000313" key="2">
    <source>
        <dbReference type="Proteomes" id="UP000007488"/>
    </source>
</evidence>
<gene>
    <name evidence="1" type="ordered locus">Sgly_2515</name>
</gene>
<keyword evidence="2" id="KW-1185">Reference proteome</keyword>
<organism evidence="1 2">
    <name type="scientific">Syntrophobotulus glycolicus (strain DSM 8271 / FlGlyR)</name>
    <dbReference type="NCBI Taxonomy" id="645991"/>
    <lineage>
        <taxon>Bacteria</taxon>
        <taxon>Bacillati</taxon>
        <taxon>Bacillota</taxon>
        <taxon>Clostridia</taxon>
        <taxon>Eubacteriales</taxon>
        <taxon>Desulfitobacteriaceae</taxon>
        <taxon>Syntrophobotulus</taxon>
    </lineage>
</organism>
<dbReference type="eggNOG" id="ENOG502ZGMX">
    <property type="taxonomic scope" value="Bacteria"/>
</dbReference>